<dbReference type="SUPFAM" id="SSF46785">
    <property type="entry name" value="Winged helix' DNA-binding domain"/>
    <property type="match status" value="1"/>
</dbReference>
<dbReference type="InterPro" id="IPR011991">
    <property type="entry name" value="ArsR-like_HTH"/>
</dbReference>
<feature type="domain" description="Transcription regulator PadR N-terminal" evidence="2">
    <location>
        <begin position="15"/>
        <end position="88"/>
    </location>
</feature>
<dbReference type="RefSeq" id="WP_120116021.1">
    <property type="nucleotide sequence ID" value="NZ_BORI01000001.1"/>
</dbReference>
<dbReference type="Proteomes" id="UP000680670">
    <property type="component" value="Unassembled WGS sequence"/>
</dbReference>
<reference evidence="3 6" key="2">
    <citation type="submission" date="2021-03" db="EMBL/GenBank/DDBJ databases">
        <title>Antimicrobial resistance genes in bacteria isolated from Japanese honey, and their potential for conferring macrolide and lincosamide resistance in the American foulbrood pathogen Paenibacillus larvae.</title>
        <authorList>
            <person name="Okamoto M."/>
            <person name="Kumagai M."/>
            <person name="Kanamori H."/>
            <person name="Takamatsu D."/>
        </authorList>
    </citation>
    <scope>NUCLEOTIDE SEQUENCE [LARGE SCALE GENOMIC DNA]</scope>
    <source>
        <strain evidence="3 6">J6TS1</strain>
    </source>
</reference>
<dbReference type="NCBIfam" id="TIGR03433">
    <property type="entry name" value="padR_acidobact"/>
    <property type="match status" value="1"/>
</dbReference>
<dbReference type="InterPro" id="IPR017799">
    <property type="entry name" value="Tscrpt_reg_PadR_acidobac-type"/>
</dbReference>
<dbReference type="Proteomes" id="UP000287296">
    <property type="component" value="Unassembled WGS sequence"/>
</dbReference>
<keyword evidence="1 3" id="KW-0238">DNA-binding</keyword>
<keyword evidence="6" id="KW-1185">Reference proteome</keyword>
<name>A0A429X586_SIMTE</name>
<evidence type="ECO:0000313" key="6">
    <source>
        <dbReference type="Proteomes" id="UP000680670"/>
    </source>
</evidence>
<dbReference type="PANTHER" id="PTHR33169">
    <property type="entry name" value="PADR-FAMILY TRANSCRIPTIONAL REGULATOR"/>
    <property type="match status" value="1"/>
</dbReference>
<gene>
    <name evidence="3" type="primary">ywzG</name>
    <name evidence="4" type="ORF">D5F11_017165</name>
    <name evidence="3" type="ORF">J6TS1_11290</name>
</gene>
<dbReference type="GO" id="GO:0003677">
    <property type="term" value="F:DNA binding"/>
    <property type="evidence" value="ECO:0007669"/>
    <property type="project" value="UniProtKB-KW"/>
</dbReference>
<dbReference type="InterPro" id="IPR036390">
    <property type="entry name" value="WH_DNA-bd_sf"/>
</dbReference>
<reference evidence="4 5" key="1">
    <citation type="submission" date="2018-12" db="EMBL/GenBank/DDBJ databases">
        <authorList>
            <person name="Sun L."/>
            <person name="Chen Z."/>
        </authorList>
    </citation>
    <scope>NUCLEOTIDE SEQUENCE [LARGE SCALE GENOMIC DNA]</scope>
    <source>
        <strain evidence="4 5">LMG 29736</strain>
    </source>
</reference>
<evidence type="ECO:0000313" key="4">
    <source>
        <dbReference type="EMBL" id="RST58552.1"/>
    </source>
</evidence>
<dbReference type="PANTHER" id="PTHR33169:SF14">
    <property type="entry name" value="TRANSCRIPTIONAL REGULATOR RV3488"/>
    <property type="match status" value="1"/>
</dbReference>
<proteinExistence type="predicted"/>
<dbReference type="InterPro" id="IPR052509">
    <property type="entry name" value="Metal_resp_DNA-bind_regulator"/>
</dbReference>
<evidence type="ECO:0000259" key="2">
    <source>
        <dbReference type="Pfam" id="PF03551"/>
    </source>
</evidence>
<dbReference type="CDD" id="cd00090">
    <property type="entry name" value="HTH_ARSR"/>
    <property type="match status" value="1"/>
</dbReference>
<dbReference type="Pfam" id="PF03551">
    <property type="entry name" value="PadR"/>
    <property type="match status" value="1"/>
</dbReference>
<protein>
    <submittedName>
        <fullName evidence="3">DNA-binding protein YwzG</fullName>
    </submittedName>
    <submittedName>
        <fullName evidence="4">PadR family transcriptional regulator</fullName>
    </submittedName>
</protein>
<dbReference type="Gene3D" id="1.10.10.10">
    <property type="entry name" value="Winged helix-like DNA-binding domain superfamily/Winged helix DNA-binding domain"/>
    <property type="match status" value="1"/>
</dbReference>
<comment type="caution">
    <text evidence="4">The sequence shown here is derived from an EMBL/GenBank/DDBJ whole genome shotgun (WGS) entry which is preliminary data.</text>
</comment>
<dbReference type="AlphaFoldDB" id="A0A429X586"/>
<dbReference type="OrthoDB" id="9808017at2"/>
<evidence type="ECO:0000256" key="1">
    <source>
        <dbReference type="ARBA" id="ARBA00023125"/>
    </source>
</evidence>
<evidence type="ECO:0000313" key="3">
    <source>
        <dbReference type="EMBL" id="GIN95259.1"/>
    </source>
</evidence>
<accession>A0A429X586</accession>
<evidence type="ECO:0000313" key="5">
    <source>
        <dbReference type="Proteomes" id="UP000287296"/>
    </source>
</evidence>
<dbReference type="InterPro" id="IPR005149">
    <property type="entry name" value="Tscrpt_reg_PadR_N"/>
</dbReference>
<organism evidence="4 5">
    <name type="scientific">Siminovitchia terrae</name>
    <name type="common">Bacillus terrae</name>
    <dbReference type="NCBI Taxonomy" id="1914933"/>
    <lineage>
        <taxon>Bacteria</taxon>
        <taxon>Bacillati</taxon>
        <taxon>Bacillota</taxon>
        <taxon>Bacilli</taxon>
        <taxon>Bacillales</taxon>
        <taxon>Bacillaceae</taxon>
        <taxon>Siminovitchia</taxon>
    </lineage>
</organism>
<dbReference type="EMBL" id="BORJ01000002">
    <property type="protein sequence ID" value="GIN95259.1"/>
    <property type="molecule type" value="Genomic_DNA"/>
</dbReference>
<sequence length="109" mass="12987">MFDRELLKGSTSLLILQLLQDHPMYGYELAKVMEKRSDHTLQVREGTLYPALHKLEHQGYIESYWEKQEKGKARKYYRLTAEGVKMLEVKTKEWTLFSKMMDRMLGKQS</sequence>
<dbReference type="InterPro" id="IPR036388">
    <property type="entry name" value="WH-like_DNA-bd_sf"/>
</dbReference>
<dbReference type="EMBL" id="QYTW02000019">
    <property type="protein sequence ID" value="RST58552.1"/>
    <property type="molecule type" value="Genomic_DNA"/>
</dbReference>